<feature type="region of interest" description="Disordered" evidence="1">
    <location>
        <begin position="1"/>
        <end position="29"/>
    </location>
</feature>
<dbReference type="EMBL" id="JAQHRD010000002">
    <property type="protein sequence ID" value="KAJ6444114.1"/>
    <property type="molecule type" value="Genomic_DNA"/>
</dbReference>
<accession>A0AB34FXR5</accession>
<evidence type="ECO:0000313" key="3">
    <source>
        <dbReference type="Proteomes" id="UP001163105"/>
    </source>
</evidence>
<gene>
    <name evidence="2" type="ORF">O9K51_02508</name>
</gene>
<keyword evidence="3" id="KW-1185">Reference proteome</keyword>
<reference evidence="2" key="1">
    <citation type="submission" date="2023-01" db="EMBL/GenBank/DDBJ databases">
        <title>The growth and conidiation of Purpureocillium lavendulum are regulated by nitrogen source and histone H3K14 acetylation.</title>
        <authorList>
            <person name="Tang P."/>
            <person name="Han J."/>
            <person name="Zhang C."/>
            <person name="Tang P."/>
            <person name="Qi F."/>
            <person name="Zhang K."/>
            <person name="Liang L."/>
        </authorList>
    </citation>
    <scope>NUCLEOTIDE SEQUENCE</scope>
    <source>
        <strain evidence="2">YMF1.00683</strain>
    </source>
</reference>
<name>A0AB34FXR5_9HYPO</name>
<organism evidence="2 3">
    <name type="scientific">Purpureocillium lavendulum</name>
    <dbReference type="NCBI Taxonomy" id="1247861"/>
    <lineage>
        <taxon>Eukaryota</taxon>
        <taxon>Fungi</taxon>
        <taxon>Dikarya</taxon>
        <taxon>Ascomycota</taxon>
        <taxon>Pezizomycotina</taxon>
        <taxon>Sordariomycetes</taxon>
        <taxon>Hypocreomycetidae</taxon>
        <taxon>Hypocreales</taxon>
        <taxon>Ophiocordycipitaceae</taxon>
        <taxon>Purpureocillium</taxon>
    </lineage>
</organism>
<sequence length="342" mass="39827">MTLTPIQVRGKRKASSGKAPKALSNPPQKMRKSLGTVLAARATRTRATLESLPTEILESILLYSTNLSLPRSSLIIGLKLSNRATLLRLFIWAFHETWQQWFGIPNRQRIHHVAWVKGEVRPPCQGDYVLQSALLELSWVRIDFILQAQQAWADRYARDRWYKHSVPWREDFNSGEHDHEGGFSHFNARECFEVDYQQARQWPAFFATSLMWRGQDVHPWARMPMDLISGPWDDEKLRRLFWLSRGGLKIGDQGERMPPWEVKLQCLDNAVLSAPVPNNLVINCLMQDWIFTDLPEDVVRKQRVSLDRRIEWGGDSPENKQTLRQMKTALVFLSEHEYTMPR</sequence>
<proteinExistence type="predicted"/>
<dbReference type="Proteomes" id="UP001163105">
    <property type="component" value="Unassembled WGS sequence"/>
</dbReference>
<evidence type="ECO:0000256" key="1">
    <source>
        <dbReference type="SAM" id="MobiDB-lite"/>
    </source>
</evidence>
<comment type="caution">
    <text evidence="2">The sequence shown here is derived from an EMBL/GenBank/DDBJ whole genome shotgun (WGS) entry which is preliminary data.</text>
</comment>
<evidence type="ECO:0000313" key="2">
    <source>
        <dbReference type="EMBL" id="KAJ6444114.1"/>
    </source>
</evidence>
<dbReference type="AlphaFoldDB" id="A0AB34FXR5"/>
<protein>
    <submittedName>
        <fullName evidence="2">Nitrogen regulatory protein areA</fullName>
    </submittedName>
</protein>